<gene>
    <name evidence="1" type="ORF">GTP91_17755</name>
</gene>
<sequence length="72" mass="9006">MKYKYPYGPGRREYESEFTQFLNGYLRQHPEVQRDQVLGWRIFWERPVDPQSIDRERQAELKPTVYHSYFYE</sequence>
<proteinExistence type="predicted"/>
<evidence type="ECO:0000313" key="1">
    <source>
        <dbReference type="EMBL" id="MYM89009.1"/>
    </source>
</evidence>
<dbReference type="Proteomes" id="UP000470302">
    <property type="component" value="Unassembled WGS sequence"/>
</dbReference>
<accession>A0A845G838</accession>
<dbReference type="AlphaFoldDB" id="A0A845G838"/>
<organism evidence="1 2">
    <name type="scientific">Duganella vulcania</name>
    <dbReference type="NCBI Taxonomy" id="2692166"/>
    <lineage>
        <taxon>Bacteria</taxon>
        <taxon>Pseudomonadati</taxon>
        <taxon>Pseudomonadota</taxon>
        <taxon>Betaproteobacteria</taxon>
        <taxon>Burkholderiales</taxon>
        <taxon>Oxalobacteraceae</taxon>
        <taxon>Telluria group</taxon>
        <taxon>Duganella</taxon>
    </lineage>
</organism>
<protein>
    <submittedName>
        <fullName evidence="1">DUF3460 family protein</fullName>
    </submittedName>
</protein>
<dbReference type="InterPro" id="IPR021853">
    <property type="entry name" value="DUF3460"/>
</dbReference>
<reference evidence="1 2" key="1">
    <citation type="submission" date="2020-01" db="EMBL/GenBank/DDBJ databases">
        <title>Novel species isolated from a subtropical stream in China.</title>
        <authorList>
            <person name="Lu H."/>
        </authorList>
    </citation>
    <scope>NUCLEOTIDE SEQUENCE [LARGE SCALE GENOMIC DNA]</scope>
    <source>
        <strain evidence="1 2">FT82W</strain>
    </source>
</reference>
<dbReference type="Pfam" id="PF11943">
    <property type="entry name" value="DUF3460"/>
    <property type="match status" value="1"/>
</dbReference>
<dbReference type="EMBL" id="WWCW01000061">
    <property type="protein sequence ID" value="MYM89009.1"/>
    <property type="molecule type" value="Genomic_DNA"/>
</dbReference>
<comment type="caution">
    <text evidence="1">The sequence shown here is derived from an EMBL/GenBank/DDBJ whole genome shotgun (WGS) entry which is preliminary data.</text>
</comment>
<evidence type="ECO:0000313" key="2">
    <source>
        <dbReference type="Proteomes" id="UP000470302"/>
    </source>
</evidence>
<name>A0A845G838_9BURK</name>
<dbReference type="RefSeq" id="WP_161097990.1">
    <property type="nucleotide sequence ID" value="NZ_WWCW01000061.1"/>
</dbReference>